<dbReference type="GO" id="GO:0003735">
    <property type="term" value="F:structural constituent of ribosome"/>
    <property type="evidence" value="ECO:0007669"/>
    <property type="project" value="InterPro"/>
</dbReference>
<dbReference type="SUPFAM" id="SSF50715">
    <property type="entry name" value="Ribosomal protein L25-like"/>
    <property type="match status" value="1"/>
</dbReference>
<keyword evidence="2" id="KW-0694">RNA-binding</keyword>
<dbReference type="InterPro" id="IPR001021">
    <property type="entry name" value="Ribosomal_bL25_long"/>
</dbReference>
<dbReference type="GO" id="GO:0008097">
    <property type="term" value="F:5S rRNA binding"/>
    <property type="evidence" value="ECO:0007669"/>
    <property type="project" value="InterPro"/>
</dbReference>
<dbReference type="InterPro" id="IPR020930">
    <property type="entry name" value="Ribosomal_uL5_bac-type"/>
</dbReference>
<dbReference type="InterPro" id="IPR020056">
    <property type="entry name" value="Rbsml_bL25/Gln-tRNA_synth_N"/>
</dbReference>
<dbReference type="Gene3D" id="2.40.240.10">
    <property type="entry name" value="Ribosomal Protein L25, Chain P"/>
    <property type="match status" value="1"/>
</dbReference>
<evidence type="ECO:0000313" key="8">
    <source>
        <dbReference type="EMBL" id="SVA54052.1"/>
    </source>
</evidence>
<evidence type="ECO:0000259" key="6">
    <source>
        <dbReference type="Pfam" id="PF01386"/>
    </source>
</evidence>
<feature type="region of interest" description="Disordered" evidence="5">
    <location>
        <begin position="188"/>
        <end position="236"/>
    </location>
</feature>
<sequence length="236" mass="25963">MSLIQATIRNTKTRGELNTLRKSGDVPGIIYGGENANEKISLSKKEVKNLINKENFLSNIISIKLDEKEQKVLPREITFDTISDEPTHIDFLRIVKGSKIILEIPVRFINNELSPGLKRGGVLNIVRRKVELKCPTENIPTELVVDLEGLEIGASIKISYIELPENVTPTIQGRDFVIATVAAPTIVKEPEKPVEAEESEAAATEGSEESAAEGEDKKDESSDKNAESEKSAAEKK</sequence>
<dbReference type="PANTHER" id="PTHR33284">
    <property type="entry name" value="RIBOSOMAL PROTEIN L25/GLN-TRNA SYNTHETASE, ANTI-CODON-BINDING DOMAIN-CONTAINING PROTEIN"/>
    <property type="match status" value="1"/>
</dbReference>
<accession>A0A381WNS0</accession>
<dbReference type="NCBIfam" id="NF004128">
    <property type="entry name" value="PRK05618.1-2"/>
    <property type="match status" value="1"/>
</dbReference>
<keyword evidence="1" id="KW-0699">rRNA-binding</keyword>
<keyword evidence="4" id="KW-0687">Ribonucleoprotein</keyword>
<evidence type="ECO:0000256" key="5">
    <source>
        <dbReference type="SAM" id="MobiDB-lite"/>
    </source>
</evidence>
<dbReference type="CDD" id="cd00495">
    <property type="entry name" value="Ribosomal_L25_TL5_CTC"/>
    <property type="match status" value="1"/>
</dbReference>
<evidence type="ECO:0000256" key="3">
    <source>
        <dbReference type="ARBA" id="ARBA00022980"/>
    </source>
</evidence>
<feature type="compositionally biased region" description="Basic and acidic residues" evidence="5">
    <location>
        <begin position="214"/>
        <end position="236"/>
    </location>
</feature>
<dbReference type="InterPro" id="IPR029751">
    <property type="entry name" value="Ribosomal_L25_dom"/>
</dbReference>
<evidence type="ECO:0000256" key="1">
    <source>
        <dbReference type="ARBA" id="ARBA00022730"/>
    </source>
</evidence>
<dbReference type="Pfam" id="PF01386">
    <property type="entry name" value="Ribosomal_L25p"/>
    <property type="match status" value="1"/>
</dbReference>
<feature type="compositionally biased region" description="Acidic residues" evidence="5">
    <location>
        <begin position="196"/>
        <end position="213"/>
    </location>
</feature>
<evidence type="ECO:0000256" key="4">
    <source>
        <dbReference type="ARBA" id="ARBA00023274"/>
    </source>
</evidence>
<dbReference type="Pfam" id="PF14693">
    <property type="entry name" value="Ribosomal_TL5_C"/>
    <property type="match status" value="1"/>
</dbReference>
<organism evidence="8">
    <name type="scientific">marine metagenome</name>
    <dbReference type="NCBI Taxonomy" id="408172"/>
    <lineage>
        <taxon>unclassified sequences</taxon>
        <taxon>metagenomes</taxon>
        <taxon>ecological metagenomes</taxon>
    </lineage>
</organism>
<dbReference type="Gene3D" id="2.170.120.20">
    <property type="entry name" value="Ribosomal protein L25, beta domain"/>
    <property type="match status" value="1"/>
</dbReference>
<dbReference type="HAMAP" id="MF_01334">
    <property type="entry name" value="Ribosomal_bL25_CTC"/>
    <property type="match status" value="1"/>
</dbReference>
<dbReference type="InterPro" id="IPR037121">
    <property type="entry name" value="Ribosomal_bL25_C"/>
</dbReference>
<dbReference type="GO" id="GO:0006412">
    <property type="term" value="P:translation"/>
    <property type="evidence" value="ECO:0007669"/>
    <property type="project" value="InterPro"/>
</dbReference>
<feature type="domain" description="Large ribosomal subunit protein bL25 L25" evidence="6">
    <location>
        <begin position="4"/>
        <end position="91"/>
    </location>
</feature>
<proteinExistence type="inferred from homology"/>
<feature type="domain" description="Large ribosomal subunit protein bL25 beta" evidence="7">
    <location>
        <begin position="99"/>
        <end position="184"/>
    </location>
</feature>
<reference evidence="8" key="1">
    <citation type="submission" date="2018-05" db="EMBL/GenBank/DDBJ databases">
        <authorList>
            <person name="Lanie J.A."/>
            <person name="Ng W.-L."/>
            <person name="Kazmierczak K.M."/>
            <person name="Andrzejewski T.M."/>
            <person name="Davidsen T.M."/>
            <person name="Wayne K.J."/>
            <person name="Tettelin H."/>
            <person name="Glass J.I."/>
            <person name="Rusch D."/>
            <person name="Podicherti R."/>
            <person name="Tsui H.-C.T."/>
            <person name="Winkler M.E."/>
        </authorList>
    </citation>
    <scope>NUCLEOTIDE SEQUENCE</scope>
</reference>
<evidence type="ECO:0000256" key="2">
    <source>
        <dbReference type="ARBA" id="ARBA00022884"/>
    </source>
</evidence>
<dbReference type="PANTHER" id="PTHR33284:SF1">
    <property type="entry name" value="RIBOSOMAL PROTEIN L25_GLN-TRNA SYNTHETASE, ANTI-CODON-BINDING DOMAIN-CONTAINING PROTEIN"/>
    <property type="match status" value="1"/>
</dbReference>
<protein>
    <submittedName>
        <fullName evidence="8">Uncharacterized protein</fullName>
    </submittedName>
</protein>
<dbReference type="NCBIfam" id="TIGR00731">
    <property type="entry name" value="bL25_bact_ctc"/>
    <property type="match status" value="1"/>
</dbReference>
<dbReference type="GO" id="GO:0022625">
    <property type="term" value="C:cytosolic large ribosomal subunit"/>
    <property type="evidence" value="ECO:0007669"/>
    <property type="project" value="TreeGrafter"/>
</dbReference>
<evidence type="ECO:0000259" key="7">
    <source>
        <dbReference type="Pfam" id="PF14693"/>
    </source>
</evidence>
<dbReference type="InterPro" id="IPR011035">
    <property type="entry name" value="Ribosomal_bL25/Gln-tRNA_synth"/>
</dbReference>
<name>A0A381WNS0_9ZZZZ</name>
<dbReference type="InterPro" id="IPR020057">
    <property type="entry name" value="Ribosomal_bL25_b-dom"/>
</dbReference>
<dbReference type="EMBL" id="UINC01012368">
    <property type="protein sequence ID" value="SVA54052.1"/>
    <property type="molecule type" value="Genomic_DNA"/>
</dbReference>
<gene>
    <name evidence="8" type="ORF">METZ01_LOCUS106906</name>
</gene>
<keyword evidence="3" id="KW-0689">Ribosomal protein</keyword>
<dbReference type="AlphaFoldDB" id="A0A381WNS0"/>